<dbReference type="Gene3D" id="3.40.50.2300">
    <property type="match status" value="1"/>
</dbReference>
<dbReference type="EMBL" id="AAQH01000002">
    <property type="protein sequence ID" value="EAT13154.1"/>
    <property type="molecule type" value="Genomic_DNA"/>
</dbReference>
<dbReference type="CDD" id="cd17546">
    <property type="entry name" value="REC_hyHK_CKI1_RcsC-like"/>
    <property type="match status" value="1"/>
</dbReference>
<dbReference type="RefSeq" id="WP_007017540.1">
    <property type="nucleotide sequence ID" value="NZ_CH724114.1"/>
</dbReference>
<evidence type="ECO:0000256" key="2">
    <source>
        <dbReference type="PROSITE-ProRule" id="PRU00169"/>
    </source>
</evidence>
<dbReference type="SUPFAM" id="SSF52172">
    <property type="entry name" value="CheY-like"/>
    <property type="match status" value="1"/>
</dbReference>
<dbReference type="Gene3D" id="3.30.565.10">
    <property type="entry name" value="Histidine kinase-like ATPase, C-terminal domain"/>
    <property type="match status" value="1"/>
</dbReference>
<dbReference type="GO" id="GO:0000160">
    <property type="term" value="P:phosphorelay signal transduction system"/>
    <property type="evidence" value="ECO:0007669"/>
    <property type="project" value="InterPro"/>
</dbReference>
<reference evidence="4 5" key="1">
    <citation type="submission" date="2006-03" db="EMBL/GenBank/DDBJ databases">
        <authorList>
            <person name="Pinhassi J."/>
            <person name="Pedros-Alio C."/>
            <person name="Ferriera S."/>
            <person name="Johnson J."/>
            <person name="Kravitz S."/>
            <person name="Halpern A."/>
            <person name="Remington K."/>
            <person name="Beeson K."/>
            <person name="Tran B."/>
            <person name="Rogers Y.-H."/>
            <person name="Friedman R."/>
            <person name="Venter J.C."/>
        </authorList>
    </citation>
    <scope>NUCLEOTIDE SEQUENCE [LARGE SCALE GENOMIC DNA]</scope>
    <source>
        <strain evidence="4 5">RED65</strain>
    </source>
</reference>
<dbReference type="InterPro" id="IPR036890">
    <property type="entry name" value="HATPase_C_sf"/>
</dbReference>
<proteinExistence type="predicted"/>
<dbReference type="HOGENOM" id="CLU_000445_43_7_6"/>
<evidence type="ECO:0000256" key="1">
    <source>
        <dbReference type="ARBA" id="ARBA00022801"/>
    </source>
</evidence>
<protein>
    <submittedName>
        <fullName evidence="4">Putative response regulator</fullName>
    </submittedName>
</protein>
<evidence type="ECO:0000313" key="4">
    <source>
        <dbReference type="EMBL" id="EAT13154.1"/>
    </source>
</evidence>
<dbReference type="InterPro" id="IPR011006">
    <property type="entry name" value="CheY-like_superfamily"/>
</dbReference>
<evidence type="ECO:0000259" key="3">
    <source>
        <dbReference type="PROSITE" id="PS50110"/>
    </source>
</evidence>
<dbReference type="InterPro" id="IPR001789">
    <property type="entry name" value="Sig_transdc_resp-reg_receiver"/>
</dbReference>
<dbReference type="PROSITE" id="PS50110">
    <property type="entry name" value="RESPONSE_REGULATORY"/>
    <property type="match status" value="1"/>
</dbReference>
<dbReference type="GO" id="GO:0016791">
    <property type="term" value="F:phosphatase activity"/>
    <property type="evidence" value="ECO:0007669"/>
    <property type="project" value="TreeGrafter"/>
</dbReference>
<dbReference type="OrthoDB" id="9811749at2"/>
<comment type="caution">
    <text evidence="4">The sequence shown here is derived from an EMBL/GenBank/DDBJ whole genome shotgun (WGS) entry which is preliminary data.</text>
</comment>
<dbReference type="SMART" id="SM00331">
    <property type="entry name" value="PP2C_SIG"/>
    <property type="match status" value="1"/>
</dbReference>
<accession>Q1N5B1</accession>
<keyword evidence="2" id="KW-0597">Phosphoprotein</keyword>
<keyword evidence="1" id="KW-0378">Hydrolase</keyword>
<dbReference type="InterPro" id="IPR001932">
    <property type="entry name" value="PPM-type_phosphatase-like_dom"/>
</dbReference>
<feature type="domain" description="Response regulatory" evidence="3">
    <location>
        <begin position="2"/>
        <end position="119"/>
    </location>
</feature>
<dbReference type="PANTHER" id="PTHR43156:SF2">
    <property type="entry name" value="STAGE II SPORULATION PROTEIN E"/>
    <property type="match status" value="1"/>
</dbReference>
<dbReference type="Pfam" id="PF07228">
    <property type="entry name" value="SpoIIE"/>
    <property type="match status" value="1"/>
</dbReference>
<dbReference type="Gene3D" id="3.60.40.10">
    <property type="entry name" value="PPM-type phosphatase domain"/>
    <property type="match status" value="1"/>
</dbReference>
<dbReference type="InterPro" id="IPR052016">
    <property type="entry name" value="Bact_Sigma-Reg"/>
</dbReference>
<dbReference type="Proteomes" id="UP000004263">
    <property type="component" value="Unassembled WGS sequence"/>
</dbReference>
<gene>
    <name evidence="4" type="ORF">RED65_00300</name>
</gene>
<dbReference type="AlphaFoldDB" id="Q1N5B1"/>
<sequence length="560" mass="62614">MHILVVDDQVTNREILKWLLEDEGHQVSEAQNGEEAVNEFKSGDFDLVLMDVIMPIMDGLEATKRIKEIGQEDNYVPVIFLTALDDAKALKDCLDSGGDDFLSKPYNEVILKAKIHAHLRIRELTRDISEKNAVLTHYNSLWQREQNIVSHIFNKALEHNIKNTRSLRTHIQPASTFNGDIVLSAPSLTGGLYVFVGDFTGHGLGASIGTLPLVHAFNELAIRHLSVGEIAYEFNRMLRSMLPDYMFCCATIVELNESGDSVQLWTGGLPDGYLISESEGVVDTLCSENMPLGIESDERFNKGFQVKHLKSDQKLIIITDGIIEAESQRGDFFGEKRLQQCLNQTERDSFKHVLKTLKAYTAEAKQSDDITLVEVNAGKVELEEGQHDLVNHSVVQDGIVWSMNCTLSIQDLQRGQPVEEVMSILGAQSVIRPYRDLVGLLISELYSNALEHGILGLDSALKQTTEGFQSYYQQREQHLASLEEAHLKLMIQVINGADHRLLNIRMTDSGNGFDVDKIFDASHEDSFGRGIGLIKRLCSRVEYLDGGSTVDVDFPLLLKS</sequence>
<name>Q1N5B1_9GAMM</name>
<dbReference type="InterPro" id="IPR036457">
    <property type="entry name" value="PPM-type-like_dom_sf"/>
</dbReference>
<dbReference type="PANTHER" id="PTHR43156">
    <property type="entry name" value="STAGE II SPORULATION PROTEIN E-RELATED"/>
    <property type="match status" value="1"/>
</dbReference>
<dbReference type="CDD" id="cd16936">
    <property type="entry name" value="HATPase_RsbW-like"/>
    <property type="match status" value="1"/>
</dbReference>
<feature type="modified residue" description="4-aspartylphosphate" evidence="2">
    <location>
        <position position="51"/>
    </location>
</feature>
<keyword evidence="5" id="KW-1185">Reference proteome</keyword>
<dbReference type="Pfam" id="PF00072">
    <property type="entry name" value="Response_reg"/>
    <property type="match status" value="1"/>
</dbReference>
<organism evidence="4 5">
    <name type="scientific">Bermanella marisrubri</name>
    <dbReference type="NCBI Taxonomy" id="207949"/>
    <lineage>
        <taxon>Bacteria</taxon>
        <taxon>Pseudomonadati</taxon>
        <taxon>Pseudomonadota</taxon>
        <taxon>Gammaproteobacteria</taxon>
        <taxon>Oceanospirillales</taxon>
        <taxon>Oceanospirillaceae</taxon>
        <taxon>Bermanella</taxon>
    </lineage>
</organism>
<evidence type="ECO:0000313" key="5">
    <source>
        <dbReference type="Proteomes" id="UP000004263"/>
    </source>
</evidence>
<dbReference type="STRING" id="207949.RED65_00300"/>
<dbReference type="SMART" id="SM00448">
    <property type="entry name" value="REC"/>
    <property type="match status" value="1"/>
</dbReference>